<dbReference type="EMBL" id="DQ976980">
    <property type="protein sequence ID" value="ABM47624.1"/>
    <property type="molecule type" value="Genomic_DNA"/>
</dbReference>
<feature type="non-terminal residue" evidence="2">
    <location>
        <position position="30"/>
    </location>
</feature>
<evidence type="ECO:0000256" key="1">
    <source>
        <dbReference type="SAM" id="MobiDB-lite"/>
    </source>
</evidence>
<feature type="region of interest" description="Disordered" evidence="1">
    <location>
        <begin position="1"/>
        <end position="30"/>
    </location>
</feature>
<proteinExistence type="predicted"/>
<name>A1YFG2_SAGLB</name>
<dbReference type="AlphaFoldDB" id="A1YFG2"/>
<reference evidence="2" key="1">
    <citation type="journal article" date="2008" name="Genetics">
        <title>An empirical test for branch-specific positive selection.</title>
        <authorList>
            <person name="Nickel G.C."/>
            <person name="Tefft D.L."/>
            <person name="Goglin K."/>
            <person name="Adams M.D."/>
        </authorList>
    </citation>
    <scope>NUCLEOTIDE SEQUENCE</scope>
</reference>
<organism evidence="2">
    <name type="scientific">Saguinus labiatus</name>
    <name type="common">Red-chested mustached tamarin</name>
    <dbReference type="NCBI Taxonomy" id="78454"/>
    <lineage>
        <taxon>Eukaryota</taxon>
        <taxon>Metazoa</taxon>
        <taxon>Chordata</taxon>
        <taxon>Craniata</taxon>
        <taxon>Vertebrata</taxon>
        <taxon>Euteleostomi</taxon>
        <taxon>Mammalia</taxon>
        <taxon>Eutheria</taxon>
        <taxon>Euarchontoglires</taxon>
        <taxon>Primates</taxon>
        <taxon>Haplorrhini</taxon>
        <taxon>Platyrrhini</taxon>
        <taxon>Cebidae</taxon>
        <taxon>Callitrichinae</taxon>
        <taxon>Saguinus</taxon>
    </lineage>
</organism>
<gene>
    <name evidence="2" type="primary">HMG20A</name>
</gene>
<protein>
    <submittedName>
        <fullName evidence="2">HMG20A</fullName>
    </submittedName>
</protein>
<evidence type="ECO:0000313" key="2">
    <source>
        <dbReference type="EMBL" id="ABM47624.1"/>
    </source>
</evidence>
<accession>A1YFG2</accession>
<sequence>MENLMTSSTLPPLFADEDGSKESNDLATTG</sequence>
<feature type="compositionally biased region" description="Polar residues" evidence="1">
    <location>
        <begin position="1"/>
        <end position="10"/>
    </location>
</feature>